<dbReference type="GO" id="GO:0032981">
    <property type="term" value="P:mitochondrial respiratory chain complex I assembly"/>
    <property type="evidence" value="ECO:0007669"/>
    <property type="project" value="TreeGrafter"/>
</dbReference>
<accession>A0A9N8VIL0</accession>
<proteinExistence type="inferred from homology"/>
<keyword evidence="4 7" id="KW-0808">Transferase</keyword>
<dbReference type="GO" id="GO:0005739">
    <property type="term" value="C:mitochondrion"/>
    <property type="evidence" value="ECO:0007669"/>
    <property type="project" value="UniProtKB-SubCell"/>
</dbReference>
<comment type="subcellular location">
    <subcellularLocation>
        <location evidence="1 7">Mitochondrion</location>
    </subcellularLocation>
</comment>
<comment type="catalytic activity">
    <reaction evidence="6 7">
        <text>L-arginyl-[protein] + 2 S-adenosyl-L-methionine = N(omega),N(omega)'-dimethyl-L-arginyl-[protein] + 2 S-adenosyl-L-homocysteine + 2 H(+)</text>
        <dbReference type="Rhea" id="RHEA:48108"/>
        <dbReference type="Rhea" id="RHEA-COMP:10532"/>
        <dbReference type="Rhea" id="RHEA-COMP:11992"/>
        <dbReference type="ChEBI" id="CHEBI:15378"/>
        <dbReference type="ChEBI" id="CHEBI:29965"/>
        <dbReference type="ChEBI" id="CHEBI:57856"/>
        <dbReference type="ChEBI" id="CHEBI:59789"/>
        <dbReference type="ChEBI" id="CHEBI:88221"/>
        <dbReference type="EC" id="2.1.1.320"/>
    </reaction>
</comment>
<dbReference type="AlphaFoldDB" id="A0A9N8VIL0"/>
<dbReference type="GO" id="GO:0035243">
    <property type="term" value="F:protein-arginine omega-N symmetric methyltransferase activity"/>
    <property type="evidence" value="ECO:0007669"/>
    <property type="project" value="UniProtKB-EC"/>
</dbReference>
<evidence type="ECO:0000256" key="2">
    <source>
        <dbReference type="ARBA" id="ARBA00005891"/>
    </source>
</evidence>
<comment type="caution">
    <text evidence="8">The sequence shown here is derived from an EMBL/GenBank/DDBJ whole genome shotgun (WGS) entry which is preliminary data.</text>
</comment>
<evidence type="ECO:0000256" key="5">
    <source>
        <dbReference type="ARBA" id="ARBA00023128"/>
    </source>
</evidence>
<dbReference type="EC" id="2.1.1.320" evidence="7"/>
<evidence type="ECO:0000256" key="3">
    <source>
        <dbReference type="ARBA" id="ARBA00022603"/>
    </source>
</evidence>
<dbReference type="PANTHER" id="PTHR12049:SF7">
    <property type="entry name" value="PROTEIN ARGININE METHYLTRANSFERASE NDUFAF7, MITOCHONDRIAL"/>
    <property type="match status" value="1"/>
</dbReference>
<dbReference type="OrthoDB" id="5595109at2759"/>
<reference evidence="8" key="1">
    <citation type="submission" date="2021-06" db="EMBL/GenBank/DDBJ databases">
        <authorList>
            <person name="Kallberg Y."/>
            <person name="Tangrot J."/>
            <person name="Rosling A."/>
        </authorList>
    </citation>
    <scope>NUCLEOTIDE SEQUENCE</scope>
    <source>
        <strain evidence="8">FL130A</strain>
    </source>
</reference>
<dbReference type="EMBL" id="CAJVPS010000118">
    <property type="protein sequence ID" value="CAG8454246.1"/>
    <property type="molecule type" value="Genomic_DNA"/>
</dbReference>
<dbReference type="Proteomes" id="UP000789508">
    <property type="component" value="Unassembled WGS sequence"/>
</dbReference>
<keyword evidence="5 7" id="KW-0496">Mitochondrion</keyword>
<name>A0A9N8VIL0_9GLOM</name>
<comment type="similarity">
    <text evidence="2 7">Belongs to the NDUFAF7 family.</text>
</comment>
<evidence type="ECO:0000313" key="8">
    <source>
        <dbReference type="EMBL" id="CAG8454246.1"/>
    </source>
</evidence>
<evidence type="ECO:0000313" key="9">
    <source>
        <dbReference type="Proteomes" id="UP000789508"/>
    </source>
</evidence>
<dbReference type="Pfam" id="PF02636">
    <property type="entry name" value="Methyltransf_28"/>
    <property type="match status" value="1"/>
</dbReference>
<comment type="function">
    <text evidence="7">Arginine methyltransferase involved in the assembly or stability of mitochondrial NADH:ubiquinone oxidoreductase complex (complex I).</text>
</comment>
<dbReference type="Gene3D" id="3.40.50.12710">
    <property type="match status" value="2"/>
</dbReference>
<evidence type="ECO:0000256" key="4">
    <source>
        <dbReference type="ARBA" id="ARBA00022679"/>
    </source>
</evidence>
<protein>
    <recommendedName>
        <fullName evidence="7">Protein arginine methyltransferase NDUFAF7</fullName>
        <ecNumber evidence="7">2.1.1.320</ecNumber>
    </recommendedName>
</protein>
<evidence type="ECO:0000256" key="1">
    <source>
        <dbReference type="ARBA" id="ARBA00004173"/>
    </source>
</evidence>
<evidence type="ECO:0000256" key="6">
    <source>
        <dbReference type="ARBA" id="ARBA00048612"/>
    </source>
</evidence>
<gene>
    <name evidence="8" type="ORF">ALEPTO_LOCUS1187</name>
</gene>
<keyword evidence="9" id="KW-1185">Reference proteome</keyword>
<dbReference type="GO" id="GO:0032259">
    <property type="term" value="P:methylation"/>
    <property type="evidence" value="ECO:0007669"/>
    <property type="project" value="UniProtKB-KW"/>
</dbReference>
<dbReference type="SUPFAM" id="SSF53335">
    <property type="entry name" value="S-adenosyl-L-methionine-dependent methyltransferases"/>
    <property type="match status" value="1"/>
</dbReference>
<sequence>MSIYQYMKEVLMNPIGGYYMKREAFGVKGDFITSPEISQMFGELIGVWFVNQWINLGKPKNVRIVEFGPGRGTLLDDMIRALQNFHECYNSISGVHLIEASPRLREIQREKLKPYMINNTTTDTVNAKKQVIRPGLNFYWHDAFEDRKPSLFILETLLKDYGGLYIPGDRIEIAPDAWRIANQIAKSVNLNGGSCLIIDYGKNFAQGNTLRAIKQHRFVDLMSSPGEADLSADVNFKLLHNACKDLVDVFGPITQAHFLHSMGISLRLKMLLEQTPPSRHQDLILSYKRLTDSIGMGNVYQVLSITPKSTTPPAGGF</sequence>
<dbReference type="PANTHER" id="PTHR12049">
    <property type="entry name" value="PROTEIN ARGININE METHYLTRANSFERASE NDUFAF7, MITOCHONDRIAL"/>
    <property type="match status" value="1"/>
</dbReference>
<evidence type="ECO:0000256" key="7">
    <source>
        <dbReference type="RuleBase" id="RU364114"/>
    </source>
</evidence>
<dbReference type="InterPro" id="IPR029063">
    <property type="entry name" value="SAM-dependent_MTases_sf"/>
</dbReference>
<keyword evidence="3 7" id="KW-0489">Methyltransferase</keyword>
<dbReference type="InterPro" id="IPR038375">
    <property type="entry name" value="NDUFAF7_sf"/>
</dbReference>
<organism evidence="8 9">
    <name type="scientific">Ambispora leptoticha</name>
    <dbReference type="NCBI Taxonomy" id="144679"/>
    <lineage>
        <taxon>Eukaryota</taxon>
        <taxon>Fungi</taxon>
        <taxon>Fungi incertae sedis</taxon>
        <taxon>Mucoromycota</taxon>
        <taxon>Glomeromycotina</taxon>
        <taxon>Glomeromycetes</taxon>
        <taxon>Archaeosporales</taxon>
        <taxon>Ambisporaceae</taxon>
        <taxon>Ambispora</taxon>
    </lineage>
</organism>
<dbReference type="InterPro" id="IPR003788">
    <property type="entry name" value="NDUFAF7"/>
</dbReference>